<dbReference type="Gene3D" id="1.10.287.1490">
    <property type="match status" value="1"/>
</dbReference>
<dbReference type="SUPFAM" id="SSF57997">
    <property type="entry name" value="Tropomyosin"/>
    <property type="match status" value="1"/>
</dbReference>
<accession>D8QE63</accession>
<dbReference type="GeneID" id="9590500"/>
<evidence type="ECO:0000313" key="3">
    <source>
        <dbReference type="Proteomes" id="UP000007431"/>
    </source>
</evidence>
<dbReference type="EMBL" id="GL377310">
    <property type="protein sequence ID" value="EFI94111.1"/>
    <property type="molecule type" value="Genomic_DNA"/>
</dbReference>
<dbReference type="KEGG" id="scm:SCHCO_02601947"/>
<sequence>MAPPSKSPSPHAVPPSMLLGANVVVPQLQPSFSSSVLPALSSDVFAALHSRVGQSAGGDSPLRGVGLGSDEGALFRALQRERGDSAGLRASLDRTERTLSGVCSRLMEQDQELRRVKTNSASQASRIQHLDDLVDCLTTELGDANRRVSELQVALANATDERSSASLRFRFFQTRWRRARRDVNSLNSNLRGRLDELRFTRVALQEAEEDAREARRELARLWFDSARVLQRLRSRLGDLLEAHSSRVPGEVYRHILDRLRSYIARFGPLEGALAGDMDGDFSSGEETDAEEEAMADMEGEAMSGAEDDVAIGGEGSNVRALGSVDGEDDGGMILGYVEDAEVGGVVAGAGVVDMSDVDD</sequence>
<organism evidence="3">
    <name type="scientific">Schizophyllum commune (strain H4-8 / FGSC 9210)</name>
    <name type="common">Split gill fungus</name>
    <dbReference type="NCBI Taxonomy" id="578458"/>
    <lineage>
        <taxon>Eukaryota</taxon>
        <taxon>Fungi</taxon>
        <taxon>Dikarya</taxon>
        <taxon>Basidiomycota</taxon>
        <taxon>Agaricomycotina</taxon>
        <taxon>Agaricomycetes</taxon>
        <taxon>Agaricomycetidae</taxon>
        <taxon>Agaricales</taxon>
        <taxon>Schizophyllaceae</taxon>
        <taxon>Schizophyllum</taxon>
    </lineage>
</organism>
<reference evidence="2 3" key="1">
    <citation type="journal article" date="2010" name="Nat. Biotechnol.">
        <title>Genome sequence of the model mushroom Schizophyllum commune.</title>
        <authorList>
            <person name="Ohm R.A."/>
            <person name="de Jong J.F."/>
            <person name="Lugones L.G."/>
            <person name="Aerts A."/>
            <person name="Kothe E."/>
            <person name="Stajich J.E."/>
            <person name="de Vries R.P."/>
            <person name="Record E."/>
            <person name="Levasseur A."/>
            <person name="Baker S.E."/>
            <person name="Bartholomew K.A."/>
            <person name="Coutinho P.M."/>
            <person name="Erdmann S."/>
            <person name="Fowler T.J."/>
            <person name="Gathman A.C."/>
            <person name="Lombard V."/>
            <person name="Henrissat B."/>
            <person name="Knabe N."/>
            <person name="Kuees U."/>
            <person name="Lilly W.W."/>
            <person name="Lindquist E."/>
            <person name="Lucas S."/>
            <person name="Magnuson J.K."/>
            <person name="Piumi F."/>
            <person name="Raudaskoski M."/>
            <person name="Salamov A."/>
            <person name="Schmutz J."/>
            <person name="Schwarze F.W.M.R."/>
            <person name="vanKuyk P.A."/>
            <person name="Horton J.S."/>
            <person name="Grigoriev I.V."/>
            <person name="Woesten H.A.B."/>
        </authorList>
    </citation>
    <scope>NUCLEOTIDE SEQUENCE [LARGE SCALE GENOMIC DNA]</scope>
    <source>
        <strain evidence="3">H4-8 / FGSC 9210</strain>
    </source>
</reference>
<dbReference type="HOGENOM" id="CLU_771971_0_0_1"/>
<evidence type="ECO:0000256" key="1">
    <source>
        <dbReference type="SAM" id="MobiDB-lite"/>
    </source>
</evidence>
<feature type="region of interest" description="Disordered" evidence="1">
    <location>
        <begin position="276"/>
        <end position="313"/>
    </location>
</feature>
<feature type="non-terminal residue" evidence="2">
    <location>
        <position position="359"/>
    </location>
</feature>
<keyword evidence="3" id="KW-1185">Reference proteome</keyword>
<dbReference type="VEuPathDB" id="FungiDB:SCHCODRAFT_02601947"/>
<dbReference type="AlphaFoldDB" id="D8QE63"/>
<dbReference type="OrthoDB" id="10426855at2759"/>
<dbReference type="RefSeq" id="XP_003029014.1">
    <property type="nucleotide sequence ID" value="XM_003028968.1"/>
</dbReference>
<name>D8QE63_SCHCM</name>
<feature type="compositionally biased region" description="Acidic residues" evidence="1">
    <location>
        <begin position="277"/>
        <end position="309"/>
    </location>
</feature>
<dbReference type="Proteomes" id="UP000007431">
    <property type="component" value="Unassembled WGS sequence"/>
</dbReference>
<protein>
    <submittedName>
        <fullName evidence="2">Uncharacterized protein</fullName>
    </submittedName>
</protein>
<evidence type="ECO:0000313" key="2">
    <source>
        <dbReference type="EMBL" id="EFI94111.1"/>
    </source>
</evidence>
<dbReference type="InParanoid" id="D8QE63"/>
<proteinExistence type="predicted"/>
<gene>
    <name evidence="2" type="ORF">SCHCODRAFT_112145</name>
</gene>